<name>A0A6A5X5P4_9PLEO</name>
<dbReference type="AlphaFoldDB" id="A0A6A5X5P4"/>
<evidence type="ECO:0000313" key="2">
    <source>
        <dbReference type="Proteomes" id="UP000799779"/>
    </source>
</evidence>
<protein>
    <submittedName>
        <fullName evidence="1">Uncharacterized protein</fullName>
    </submittedName>
</protein>
<dbReference type="EMBL" id="ML977556">
    <property type="protein sequence ID" value="KAF2008134.1"/>
    <property type="molecule type" value="Genomic_DNA"/>
</dbReference>
<sequence length="137" mass="15252">MANRRFRLALEWAPGLNLNWLTICRSGTFFSRANCPLAHLPACQFAQMPTCPNVQMPACLLASLPACPLAFMPTCPPSYTIWPSQPMSAPSCRLAWALLQSLAILEWMSSSRKFEGPRVTRCFIIISPSSRPSKGFF</sequence>
<accession>A0A6A5X5P4</accession>
<gene>
    <name evidence="1" type="ORF">P154DRAFT_528757</name>
</gene>
<evidence type="ECO:0000313" key="1">
    <source>
        <dbReference type="EMBL" id="KAF2008134.1"/>
    </source>
</evidence>
<reference evidence="1" key="1">
    <citation type="journal article" date="2020" name="Stud. Mycol.">
        <title>101 Dothideomycetes genomes: a test case for predicting lifestyles and emergence of pathogens.</title>
        <authorList>
            <person name="Haridas S."/>
            <person name="Albert R."/>
            <person name="Binder M."/>
            <person name="Bloem J."/>
            <person name="Labutti K."/>
            <person name="Salamov A."/>
            <person name="Andreopoulos B."/>
            <person name="Baker S."/>
            <person name="Barry K."/>
            <person name="Bills G."/>
            <person name="Bluhm B."/>
            <person name="Cannon C."/>
            <person name="Castanera R."/>
            <person name="Culley D."/>
            <person name="Daum C."/>
            <person name="Ezra D."/>
            <person name="Gonzalez J."/>
            <person name="Henrissat B."/>
            <person name="Kuo A."/>
            <person name="Liang C."/>
            <person name="Lipzen A."/>
            <person name="Lutzoni F."/>
            <person name="Magnuson J."/>
            <person name="Mondo S."/>
            <person name="Nolan M."/>
            <person name="Ohm R."/>
            <person name="Pangilinan J."/>
            <person name="Park H.-J."/>
            <person name="Ramirez L."/>
            <person name="Alfaro M."/>
            <person name="Sun H."/>
            <person name="Tritt A."/>
            <person name="Yoshinaga Y."/>
            <person name="Zwiers L.-H."/>
            <person name="Turgeon B."/>
            <person name="Goodwin S."/>
            <person name="Spatafora J."/>
            <person name="Crous P."/>
            <person name="Grigoriev I."/>
        </authorList>
    </citation>
    <scope>NUCLEOTIDE SEQUENCE</scope>
    <source>
        <strain evidence="1">CBS 123094</strain>
    </source>
</reference>
<keyword evidence="2" id="KW-1185">Reference proteome</keyword>
<dbReference type="Proteomes" id="UP000799779">
    <property type="component" value="Unassembled WGS sequence"/>
</dbReference>
<organism evidence="1 2">
    <name type="scientific">Amniculicola lignicola CBS 123094</name>
    <dbReference type="NCBI Taxonomy" id="1392246"/>
    <lineage>
        <taxon>Eukaryota</taxon>
        <taxon>Fungi</taxon>
        <taxon>Dikarya</taxon>
        <taxon>Ascomycota</taxon>
        <taxon>Pezizomycotina</taxon>
        <taxon>Dothideomycetes</taxon>
        <taxon>Pleosporomycetidae</taxon>
        <taxon>Pleosporales</taxon>
        <taxon>Amniculicolaceae</taxon>
        <taxon>Amniculicola</taxon>
    </lineage>
</organism>
<proteinExistence type="predicted"/>